<dbReference type="Proteomes" id="UP000264820">
    <property type="component" value="Unplaced"/>
</dbReference>
<comment type="catalytic activity">
    <reaction evidence="5 7">
        <text>O-phospho-L-threonyl-[protein] + H2O = L-threonyl-[protein] + phosphate</text>
        <dbReference type="Rhea" id="RHEA:47004"/>
        <dbReference type="Rhea" id="RHEA-COMP:11060"/>
        <dbReference type="Rhea" id="RHEA-COMP:11605"/>
        <dbReference type="ChEBI" id="CHEBI:15377"/>
        <dbReference type="ChEBI" id="CHEBI:30013"/>
        <dbReference type="ChEBI" id="CHEBI:43474"/>
        <dbReference type="ChEBI" id="CHEBI:61977"/>
        <dbReference type="EC" id="3.1.3.16"/>
    </reaction>
</comment>
<dbReference type="STRING" id="109280.ENSHCOP00000012437"/>
<dbReference type="PROSITE" id="PS50054">
    <property type="entry name" value="TYR_PHOSPHATASE_DUAL"/>
    <property type="match status" value="1"/>
</dbReference>
<evidence type="ECO:0000256" key="6">
    <source>
        <dbReference type="PIRSR" id="PIRSR620405-1"/>
    </source>
</evidence>
<evidence type="ECO:0000256" key="4">
    <source>
        <dbReference type="ARBA" id="ARBA00047761"/>
    </source>
</evidence>
<dbReference type="InterPro" id="IPR000387">
    <property type="entry name" value="Tyr_Pase_dom"/>
</dbReference>
<name>A0A3Q2YGG0_HIPCM</name>
<dbReference type="Gene3D" id="3.90.190.10">
    <property type="entry name" value="Protein tyrosine phosphatase superfamily"/>
    <property type="match status" value="1"/>
</dbReference>
<feature type="domain" description="Tyrosine-protein phosphatase" evidence="8">
    <location>
        <begin position="48"/>
        <end position="196"/>
    </location>
</feature>
<dbReference type="GeneTree" id="ENSGT00940000154628"/>
<dbReference type="GO" id="GO:0008138">
    <property type="term" value="F:protein tyrosine/serine/threonine phosphatase activity"/>
    <property type="evidence" value="ECO:0007669"/>
    <property type="project" value="UniProtKB-UniRule"/>
</dbReference>
<dbReference type="EC" id="3.1.3.48" evidence="7"/>
<proteinExistence type="inferred from homology"/>
<evidence type="ECO:0000256" key="7">
    <source>
        <dbReference type="RuleBase" id="RU366038"/>
    </source>
</evidence>
<dbReference type="GO" id="GO:0033549">
    <property type="term" value="F:MAP kinase phosphatase activity"/>
    <property type="evidence" value="ECO:0007669"/>
    <property type="project" value="TreeGrafter"/>
</dbReference>
<feature type="active site" description="Phosphocysteine intermediate" evidence="6">
    <location>
        <position position="141"/>
    </location>
</feature>
<dbReference type="AlphaFoldDB" id="A0A3Q2YGG0"/>
<sequence>GTAGPHNHRSGHLRSLASLRDAPARYVSPPASELQRLMWTKTGSEHNHMDEVQPRIFLGDMYAAKDKRSLRAHGITHVLNAAHGKFNVNTGVGFYRDIKLTYHGVEAFDMVTFNLSAFFYSAADFIWSALSSATGRVLVHCAMGLSRSSTLVLAYLMIHERLTLAEAIAAVSAKRNISPNLGFLEQLRALDAKLQSARHNANGKT</sequence>
<keyword evidence="3 7" id="KW-0904">Protein phosphatase</keyword>
<dbReference type="InterPro" id="IPR020405">
    <property type="entry name" value="Atypical_DUSP_subfamA"/>
</dbReference>
<dbReference type="PRINTS" id="PR01908">
    <property type="entry name" value="ADSPHPHTASE"/>
</dbReference>
<dbReference type="Ensembl" id="ENSHCOT00000019479.1">
    <property type="protein sequence ID" value="ENSHCOP00000012437.1"/>
    <property type="gene ID" value="ENSHCOG00000015495.1"/>
</dbReference>
<comment type="catalytic activity">
    <reaction evidence="4 7">
        <text>O-phospho-L-seryl-[protein] + H2O = L-seryl-[protein] + phosphate</text>
        <dbReference type="Rhea" id="RHEA:20629"/>
        <dbReference type="Rhea" id="RHEA-COMP:9863"/>
        <dbReference type="Rhea" id="RHEA-COMP:11604"/>
        <dbReference type="ChEBI" id="CHEBI:15377"/>
        <dbReference type="ChEBI" id="CHEBI:29999"/>
        <dbReference type="ChEBI" id="CHEBI:43474"/>
        <dbReference type="ChEBI" id="CHEBI:83421"/>
        <dbReference type="EC" id="3.1.3.16"/>
    </reaction>
</comment>
<reference evidence="10" key="2">
    <citation type="submission" date="2025-09" db="UniProtKB">
        <authorList>
            <consortium name="Ensembl"/>
        </authorList>
    </citation>
    <scope>IDENTIFICATION</scope>
</reference>
<dbReference type="EC" id="3.1.3.16" evidence="7"/>
<dbReference type="PANTHER" id="PTHR45682">
    <property type="entry name" value="AGAP008228-PA"/>
    <property type="match status" value="1"/>
</dbReference>
<organism evidence="10 11">
    <name type="scientific">Hippocampus comes</name>
    <name type="common">Tiger tail seahorse</name>
    <dbReference type="NCBI Taxonomy" id="109280"/>
    <lineage>
        <taxon>Eukaryota</taxon>
        <taxon>Metazoa</taxon>
        <taxon>Chordata</taxon>
        <taxon>Craniata</taxon>
        <taxon>Vertebrata</taxon>
        <taxon>Euteleostomi</taxon>
        <taxon>Actinopterygii</taxon>
        <taxon>Neopterygii</taxon>
        <taxon>Teleostei</taxon>
        <taxon>Neoteleostei</taxon>
        <taxon>Acanthomorphata</taxon>
        <taxon>Syngnathiaria</taxon>
        <taxon>Syngnathiformes</taxon>
        <taxon>Syngnathoidei</taxon>
        <taxon>Syngnathidae</taxon>
        <taxon>Hippocampus</taxon>
    </lineage>
</organism>
<dbReference type="InterPro" id="IPR029021">
    <property type="entry name" value="Prot-tyrosine_phosphatase-like"/>
</dbReference>
<dbReference type="GO" id="GO:0005737">
    <property type="term" value="C:cytoplasm"/>
    <property type="evidence" value="ECO:0007669"/>
    <property type="project" value="TreeGrafter"/>
</dbReference>
<evidence type="ECO:0000256" key="3">
    <source>
        <dbReference type="ARBA" id="ARBA00022912"/>
    </source>
</evidence>
<dbReference type="SMART" id="SM00195">
    <property type="entry name" value="DSPc"/>
    <property type="match status" value="1"/>
</dbReference>
<comment type="catalytic activity">
    <reaction evidence="7">
        <text>O-phospho-L-tyrosyl-[protein] + H2O = L-tyrosyl-[protein] + phosphate</text>
        <dbReference type="Rhea" id="RHEA:10684"/>
        <dbReference type="Rhea" id="RHEA-COMP:10136"/>
        <dbReference type="Rhea" id="RHEA-COMP:20101"/>
        <dbReference type="ChEBI" id="CHEBI:15377"/>
        <dbReference type="ChEBI" id="CHEBI:43474"/>
        <dbReference type="ChEBI" id="CHEBI:46858"/>
        <dbReference type="ChEBI" id="CHEBI:61978"/>
        <dbReference type="EC" id="3.1.3.48"/>
    </reaction>
</comment>
<keyword evidence="11" id="KW-1185">Reference proteome</keyword>
<dbReference type="PROSITE" id="PS50056">
    <property type="entry name" value="TYR_PHOSPHATASE_2"/>
    <property type="match status" value="1"/>
</dbReference>
<dbReference type="InterPro" id="IPR020422">
    <property type="entry name" value="TYR_PHOSPHATASE_DUAL_dom"/>
</dbReference>
<evidence type="ECO:0000256" key="5">
    <source>
        <dbReference type="ARBA" id="ARBA00048336"/>
    </source>
</evidence>
<comment type="similarity">
    <text evidence="1 7">Belongs to the protein-tyrosine phosphatase family. Non-receptor class dual specificity subfamily.</text>
</comment>
<evidence type="ECO:0000256" key="1">
    <source>
        <dbReference type="ARBA" id="ARBA00008601"/>
    </source>
</evidence>
<reference evidence="10" key="1">
    <citation type="submission" date="2025-08" db="UniProtKB">
        <authorList>
            <consortium name="Ensembl"/>
        </authorList>
    </citation>
    <scope>IDENTIFICATION</scope>
</reference>
<protein>
    <recommendedName>
        <fullName evidence="7">Dual specificity protein phosphatase</fullName>
        <ecNumber evidence="7">3.1.3.16</ecNumber>
        <ecNumber evidence="7">3.1.3.48</ecNumber>
    </recommendedName>
</protein>
<dbReference type="GO" id="GO:0004725">
    <property type="term" value="F:protein tyrosine phosphatase activity"/>
    <property type="evidence" value="ECO:0007669"/>
    <property type="project" value="UniProtKB-EC"/>
</dbReference>
<dbReference type="PRINTS" id="PR01909">
    <property type="entry name" value="ADSPHPHTASEA"/>
</dbReference>
<evidence type="ECO:0000256" key="2">
    <source>
        <dbReference type="ARBA" id="ARBA00022801"/>
    </source>
</evidence>
<evidence type="ECO:0000313" key="10">
    <source>
        <dbReference type="Ensembl" id="ENSHCOP00000012437.1"/>
    </source>
</evidence>
<comment type="function">
    <text evidence="7">Dual specificity phosphatase able to dephosphorylate phosphotyrosine, phosphoserine and phosphothreonine residues, with a preference for phosphotyrosine as a substrate.</text>
</comment>
<dbReference type="GO" id="GO:0004722">
    <property type="term" value="F:protein serine/threonine phosphatase activity"/>
    <property type="evidence" value="ECO:0007669"/>
    <property type="project" value="UniProtKB-EC"/>
</dbReference>
<dbReference type="InterPro" id="IPR000340">
    <property type="entry name" value="Dual-sp_phosphatase_cat-dom"/>
</dbReference>
<dbReference type="PROSITE" id="PS00383">
    <property type="entry name" value="TYR_PHOSPHATASE_1"/>
    <property type="match status" value="1"/>
</dbReference>
<dbReference type="Pfam" id="PF00782">
    <property type="entry name" value="DSPc"/>
    <property type="match status" value="1"/>
</dbReference>
<dbReference type="GO" id="GO:0043409">
    <property type="term" value="P:negative regulation of MAPK cascade"/>
    <property type="evidence" value="ECO:0007669"/>
    <property type="project" value="TreeGrafter"/>
</dbReference>
<dbReference type="PANTHER" id="PTHR45682:SF2">
    <property type="entry name" value="DUAL SPECIFICITY PROTEIN PHOSPHATASE"/>
    <property type="match status" value="1"/>
</dbReference>
<evidence type="ECO:0000313" key="11">
    <source>
        <dbReference type="Proteomes" id="UP000264820"/>
    </source>
</evidence>
<evidence type="ECO:0000259" key="9">
    <source>
        <dbReference type="PROSITE" id="PS50056"/>
    </source>
</evidence>
<dbReference type="InterPro" id="IPR016130">
    <property type="entry name" value="Tyr_Pase_AS"/>
</dbReference>
<keyword evidence="2 7" id="KW-0378">Hydrolase</keyword>
<evidence type="ECO:0000259" key="8">
    <source>
        <dbReference type="PROSITE" id="PS50054"/>
    </source>
</evidence>
<feature type="domain" description="Tyrosine specific protein phosphatases" evidence="9">
    <location>
        <begin position="117"/>
        <end position="175"/>
    </location>
</feature>
<dbReference type="SUPFAM" id="SSF52799">
    <property type="entry name" value="(Phosphotyrosine protein) phosphatases II"/>
    <property type="match status" value="1"/>
</dbReference>
<accession>A0A3Q2YGG0</accession>